<protein>
    <submittedName>
        <fullName evidence="1">Uncharacterized protein</fullName>
    </submittedName>
</protein>
<gene>
    <name evidence="1" type="ORF">PHABIO_64</name>
</gene>
<dbReference type="Proteomes" id="UP000225448">
    <property type="component" value="Segment"/>
</dbReference>
<evidence type="ECO:0000313" key="1">
    <source>
        <dbReference type="EMBL" id="ARV76695.1"/>
    </source>
</evidence>
<accession>A0A1Y0SW36</accession>
<sequence length="287" mass="32094">MSDSRKVGIMVDSKNIESNITHMSDAIRNANFKVLEAQGVKENDDGEYLDAEGENLLMEEGVVKALLQDAIDSYLVASLPGRDKGDPNEFSYYLWDSFPNVAEYIQAEPRISSYVSSLFANTCGMLINSLAPALQDIAAHGQSLSEIETFHQGPSTSYYLLVGEEADQVLDDDPDHILLRMSPEQRREQTKINLIKELGVEGYDNYIRKQQQLRDQENLPPEVIASLNDYDQQLKQAIGQGQPFHPHISHPPYLNVDTSVVDNVIKPSPLTITKKDVGITHEPATFF</sequence>
<dbReference type="EMBL" id="MF042360">
    <property type="protein sequence ID" value="ARV76695.1"/>
    <property type="molecule type" value="Genomic_DNA"/>
</dbReference>
<reference evidence="1 2" key="1">
    <citation type="submission" date="2017-05" db="EMBL/GenBank/DDBJ databases">
        <authorList>
            <person name="Song R."/>
            <person name="Chenine A.L."/>
            <person name="Ruprecht R.M."/>
        </authorList>
    </citation>
    <scope>NUCLEOTIDE SEQUENCE [LARGE SCALE GENOMIC DNA]</scope>
</reference>
<keyword evidence="2" id="KW-1185">Reference proteome</keyword>
<evidence type="ECO:0000313" key="2">
    <source>
        <dbReference type="Proteomes" id="UP000225448"/>
    </source>
</evidence>
<organism evidence="1 2">
    <name type="scientific">Pseudomonas phage Phabio</name>
    <dbReference type="NCBI Taxonomy" id="2006668"/>
    <lineage>
        <taxon>Viruses</taxon>
        <taxon>Duplodnaviria</taxon>
        <taxon>Heunggongvirae</taxon>
        <taxon>Uroviricota</taxon>
        <taxon>Caudoviricetes</taxon>
        <taxon>Chimalliviridae</taxon>
        <taxon>Phabiovirus</taxon>
        <taxon>Phabiovirus phabio</taxon>
    </lineage>
</organism>
<name>A0A1Y0SW36_9CAUD</name>
<proteinExistence type="predicted"/>